<proteinExistence type="predicted"/>
<dbReference type="SUPFAM" id="SSF48452">
    <property type="entry name" value="TPR-like"/>
    <property type="match status" value="1"/>
</dbReference>
<sequence>MILLPLLLAAAPAPAAIDCAALLKQDPARALDVANGRILQGGGFSAKQCAALAFAALGKWPAAAAAFEQAAHEADRDELDVVGDLWVQAGNAHLAAGQAREAVGAFDAALLSGRLSGLASGETHLDRARAQVALGRLPEARIDMDDALRLVPQDPLAWLLSASLARRMGDLDRAGKDIGEASRLSPDDASVALEAGRIALASGSADAARVAFEGAIKVQPGSEAAQAAQAELDRLKGAAQRK</sequence>
<feature type="signal peptide" evidence="1">
    <location>
        <begin position="1"/>
        <end position="15"/>
    </location>
</feature>
<keyword evidence="1" id="KW-0732">Signal</keyword>
<dbReference type="SMART" id="SM00028">
    <property type="entry name" value="TPR"/>
    <property type="match status" value="5"/>
</dbReference>
<dbReference type="InterPro" id="IPR019734">
    <property type="entry name" value="TPR_rpt"/>
</dbReference>
<comment type="caution">
    <text evidence="2">The sequence shown here is derived from an EMBL/GenBank/DDBJ whole genome shotgun (WGS) entry which is preliminary data.</text>
</comment>
<dbReference type="Gene3D" id="1.25.40.10">
    <property type="entry name" value="Tetratricopeptide repeat domain"/>
    <property type="match status" value="1"/>
</dbReference>
<dbReference type="Pfam" id="PF13432">
    <property type="entry name" value="TPR_16"/>
    <property type="match status" value="1"/>
</dbReference>
<protein>
    <submittedName>
        <fullName evidence="2">Tetratricopeptide repeat protein</fullName>
    </submittedName>
</protein>
<feature type="chain" id="PRO_5026051597" evidence="1">
    <location>
        <begin position="16"/>
        <end position="242"/>
    </location>
</feature>
<accession>A0A6I4IXL8</accession>
<evidence type="ECO:0000313" key="3">
    <source>
        <dbReference type="Proteomes" id="UP000441389"/>
    </source>
</evidence>
<name>A0A6I4IXL8_9SPHN</name>
<gene>
    <name evidence="2" type="ORF">GON01_03120</name>
</gene>
<dbReference type="AlphaFoldDB" id="A0A6I4IXL8"/>
<dbReference type="InterPro" id="IPR011990">
    <property type="entry name" value="TPR-like_helical_dom_sf"/>
</dbReference>
<evidence type="ECO:0000313" key="2">
    <source>
        <dbReference type="EMBL" id="MVO76930.1"/>
    </source>
</evidence>
<dbReference type="EMBL" id="WQMS01000002">
    <property type="protein sequence ID" value="MVO76930.1"/>
    <property type="molecule type" value="Genomic_DNA"/>
</dbReference>
<dbReference type="Proteomes" id="UP000441389">
    <property type="component" value="Unassembled WGS sequence"/>
</dbReference>
<dbReference type="Pfam" id="PF14559">
    <property type="entry name" value="TPR_19"/>
    <property type="match status" value="1"/>
</dbReference>
<reference evidence="2 3" key="1">
    <citation type="submission" date="2019-12" db="EMBL/GenBank/DDBJ databases">
        <authorList>
            <person name="Huq M.A."/>
        </authorList>
    </citation>
    <scope>NUCLEOTIDE SEQUENCE [LARGE SCALE GENOMIC DNA]</scope>
    <source>
        <strain evidence="2 3">MAH-20</strain>
    </source>
</reference>
<keyword evidence="3" id="KW-1185">Reference proteome</keyword>
<evidence type="ECO:0000256" key="1">
    <source>
        <dbReference type="SAM" id="SignalP"/>
    </source>
</evidence>
<organism evidence="2 3">
    <name type="scientific">Sphingomonas horti</name>
    <dbReference type="NCBI Taxonomy" id="2682842"/>
    <lineage>
        <taxon>Bacteria</taxon>
        <taxon>Pseudomonadati</taxon>
        <taxon>Pseudomonadota</taxon>
        <taxon>Alphaproteobacteria</taxon>
        <taxon>Sphingomonadales</taxon>
        <taxon>Sphingomonadaceae</taxon>
        <taxon>Sphingomonas</taxon>
    </lineage>
</organism>
<dbReference type="RefSeq" id="WP_157025910.1">
    <property type="nucleotide sequence ID" value="NZ_WQMS01000002.1"/>
</dbReference>